<dbReference type="EMBL" id="VTPC01090216">
    <property type="protein sequence ID" value="KAF2884188.1"/>
    <property type="molecule type" value="Genomic_DNA"/>
</dbReference>
<sequence length="368" mass="42639">MKQKSSNSKKLNIFERWSFAVPILCYLTFFSMIWVLSVPLKSNTKLDIMSNDIKLYSKLKYEDTFEIKMKNSNFNSDKAEAENQLFNDKGEYMVNLNNNNGNTIHIDPTAVLEEVFKKADKNRNGKLDSKELSEWIRMKILEHITGAISNNYALFSLIDVSPKDDVISWKEYHNYFLKKRGFSNKYVNNHDEKRHKGLQRSIKEQIMRDKASWMEAAKSDPDALTVEEFLAFTHPESSAANHLALVDELYDKFDRDGDELLTEDEFAVLQTQGGEDEMVVIRQDENERRAEFRKSVDLNGDGKADRRELLHYVAPQSPRHSEHEAEALLALADNDHDNMLSLDEILAHPDLFLKSKMVDTAQSFHDEF</sequence>
<evidence type="ECO:0000313" key="6">
    <source>
        <dbReference type="EMBL" id="KAF2884188.1"/>
    </source>
</evidence>
<name>A0A8K0G3C0_IGNLU</name>
<evidence type="ECO:0000256" key="2">
    <source>
        <dbReference type="ARBA" id="ARBA00022737"/>
    </source>
</evidence>
<dbReference type="GO" id="GO:0005783">
    <property type="term" value="C:endoplasmic reticulum"/>
    <property type="evidence" value="ECO:0007669"/>
    <property type="project" value="TreeGrafter"/>
</dbReference>
<dbReference type="Proteomes" id="UP000801492">
    <property type="component" value="Unassembled WGS sequence"/>
</dbReference>
<accession>A0A8K0G3C0</accession>
<reference evidence="6" key="1">
    <citation type="submission" date="2019-08" db="EMBL/GenBank/DDBJ databases">
        <title>The genome of the North American firefly Photinus pyralis.</title>
        <authorList>
            <consortium name="Photinus pyralis genome working group"/>
            <person name="Fallon T.R."/>
            <person name="Sander Lower S.E."/>
            <person name="Weng J.-K."/>
        </authorList>
    </citation>
    <scope>NUCLEOTIDE SEQUENCE</scope>
    <source>
        <strain evidence="6">TRF0915ILg1</strain>
        <tissue evidence="6">Whole body</tissue>
    </source>
</reference>
<keyword evidence="4" id="KW-0812">Transmembrane</keyword>
<feature type="domain" description="EF-hand" evidence="5">
    <location>
        <begin position="107"/>
        <end position="142"/>
    </location>
</feature>
<dbReference type="InterPro" id="IPR002048">
    <property type="entry name" value="EF_hand_dom"/>
</dbReference>
<dbReference type="AlphaFoldDB" id="A0A8K0G3C0"/>
<keyword evidence="4" id="KW-1133">Transmembrane helix</keyword>
<dbReference type="InterPro" id="IPR018247">
    <property type="entry name" value="EF_Hand_1_Ca_BS"/>
</dbReference>
<evidence type="ECO:0000256" key="1">
    <source>
        <dbReference type="ARBA" id="ARBA00022723"/>
    </source>
</evidence>
<keyword evidence="2" id="KW-0677">Repeat</keyword>
<evidence type="ECO:0000256" key="3">
    <source>
        <dbReference type="ARBA" id="ARBA00022837"/>
    </source>
</evidence>
<dbReference type="PANTHER" id="PTHR10827:SF98">
    <property type="entry name" value="45 KDA CALCIUM-BINDING PROTEIN"/>
    <property type="match status" value="1"/>
</dbReference>
<keyword evidence="4" id="KW-0472">Membrane</keyword>
<dbReference type="GO" id="GO:0017156">
    <property type="term" value="P:calcium-ion regulated exocytosis"/>
    <property type="evidence" value="ECO:0007669"/>
    <property type="project" value="TreeGrafter"/>
</dbReference>
<keyword evidence="3" id="KW-0106">Calcium</keyword>
<dbReference type="InterPro" id="IPR011992">
    <property type="entry name" value="EF-hand-dom_pair"/>
</dbReference>
<keyword evidence="7" id="KW-1185">Reference proteome</keyword>
<dbReference type="Pfam" id="PF13202">
    <property type="entry name" value="EF-hand_5"/>
    <property type="match status" value="1"/>
</dbReference>
<organism evidence="6 7">
    <name type="scientific">Ignelater luminosus</name>
    <name type="common">Cucubano</name>
    <name type="synonym">Pyrophorus luminosus</name>
    <dbReference type="NCBI Taxonomy" id="2038154"/>
    <lineage>
        <taxon>Eukaryota</taxon>
        <taxon>Metazoa</taxon>
        <taxon>Ecdysozoa</taxon>
        <taxon>Arthropoda</taxon>
        <taxon>Hexapoda</taxon>
        <taxon>Insecta</taxon>
        <taxon>Pterygota</taxon>
        <taxon>Neoptera</taxon>
        <taxon>Endopterygota</taxon>
        <taxon>Coleoptera</taxon>
        <taxon>Polyphaga</taxon>
        <taxon>Elateriformia</taxon>
        <taxon>Elateroidea</taxon>
        <taxon>Elateridae</taxon>
        <taxon>Agrypninae</taxon>
        <taxon>Pyrophorini</taxon>
        <taxon>Ignelater</taxon>
    </lineage>
</organism>
<dbReference type="Gene3D" id="1.10.238.10">
    <property type="entry name" value="EF-hand"/>
    <property type="match status" value="2"/>
</dbReference>
<evidence type="ECO:0000313" key="7">
    <source>
        <dbReference type="Proteomes" id="UP000801492"/>
    </source>
</evidence>
<dbReference type="GO" id="GO:0005509">
    <property type="term" value="F:calcium ion binding"/>
    <property type="evidence" value="ECO:0007669"/>
    <property type="project" value="InterPro"/>
</dbReference>
<dbReference type="PROSITE" id="PS00018">
    <property type="entry name" value="EF_HAND_1"/>
    <property type="match status" value="2"/>
</dbReference>
<comment type="caution">
    <text evidence="6">The sequence shown here is derived from an EMBL/GenBank/DDBJ whole genome shotgun (WGS) entry which is preliminary data.</text>
</comment>
<proteinExistence type="predicted"/>
<protein>
    <recommendedName>
        <fullName evidence="5">EF-hand domain-containing protein</fullName>
    </recommendedName>
</protein>
<dbReference type="PROSITE" id="PS50222">
    <property type="entry name" value="EF_HAND_2"/>
    <property type="match status" value="2"/>
</dbReference>
<dbReference type="OrthoDB" id="9978834at2759"/>
<evidence type="ECO:0000259" key="5">
    <source>
        <dbReference type="PROSITE" id="PS50222"/>
    </source>
</evidence>
<dbReference type="SMART" id="SM00054">
    <property type="entry name" value="EFh"/>
    <property type="match status" value="3"/>
</dbReference>
<feature type="domain" description="EF-hand" evidence="5">
    <location>
        <begin position="241"/>
        <end position="276"/>
    </location>
</feature>
<dbReference type="SUPFAM" id="SSF47473">
    <property type="entry name" value="EF-hand"/>
    <property type="match status" value="1"/>
</dbReference>
<evidence type="ECO:0000256" key="4">
    <source>
        <dbReference type="SAM" id="Phobius"/>
    </source>
</evidence>
<keyword evidence="1" id="KW-0479">Metal-binding</keyword>
<feature type="transmembrane region" description="Helical" evidence="4">
    <location>
        <begin position="21"/>
        <end position="40"/>
    </location>
</feature>
<gene>
    <name evidence="6" type="ORF">ILUMI_21970</name>
</gene>
<dbReference type="PANTHER" id="PTHR10827">
    <property type="entry name" value="RETICULOCALBIN"/>
    <property type="match status" value="1"/>
</dbReference>